<dbReference type="STRING" id="28083.Lbir_2251"/>
<feature type="transmembrane region" description="Helical" evidence="9">
    <location>
        <begin position="363"/>
        <end position="381"/>
    </location>
</feature>
<evidence type="ECO:0000256" key="4">
    <source>
        <dbReference type="ARBA" id="ARBA00022475"/>
    </source>
</evidence>
<keyword evidence="4" id="KW-1003">Cell membrane</keyword>
<evidence type="ECO:0000256" key="6">
    <source>
        <dbReference type="ARBA" id="ARBA00022970"/>
    </source>
</evidence>
<feature type="transmembrane region" description="Helical" evidence="9">
    <location>
        <begin position="7"/>
        <end position="26"/>
    </location>
</feature>
<dbReference type="OrthoDB" id="9783920at2"/>
<keyword evidence="5 9" id="KW-0812">Transmembrane</keyword>
<dbReference type="GO" id="GO:0015818">
    <property type="term" value="P:isoleucine transport"/>
    <property type="evidence" value="ECO:0007669"/>
    <property type="project" value="TreeGrafter"/>
</dbReference>
<dbReference type="GO" id="GO:0015820">
    <property type="term" value="P:L-leucine transport"/>
    <property type="evidence" value="ECO:0007669"/>
    <property type="project" value="TreeGrafter"/>
</dbReference>
<accession>A0A378I6C7</accession>
<dbReference type="Proteomes" id="UP000255066">
    <property type="component" value="Unassembled WGS sequence"/>
</dbReference>
<comment type="subcellular location">
    <subcellularLocation>
        <location evidence="9">Cell inner membrane</location>
        <topology evidence="9">Multi-pass membrane protein</topology>
    </subcellularLocation>
    <subcellularLocation>
        <location evidence="1">Cell membrane</location>
        <topology evidence="1">Multi-pass membrane protein</topology>
    </subcellularLocation>
</comment>
<evidence type="ECO:0000313" key="11">
    <source>
        <dbReference type="EMBL" id="STX30296.1"/>
    </source>
</evidence>
<feature type="transmembrane region" description="Helical" evidence="9">
    <location>
        <begin position="144"/>
        <end position="162"/>
    </location>
</feature>
<dbReference type="PANTHER" id="PTHR30588">
    <property type="entry name" value="BRANCHED-CHAIN AMINO ACID TRANSPORT SYSTEM 2 CARRIER PROTEIN"/>
    <property type="match status" value="1"/>
</dbReference>
<dbReference type="EMBL" id="UGNW01000001">
    <property type="protein sequence ID" value="STX30296.1"/>
    <property type="molecule type" value="Genomic_DNA"/>
</dbReference>
<feature type="transmembrane region" description="Helical" evidence="9">
    <location>
        <begin position="110"/>
        <end position="132"/>
    </location>
</feature>
<evidence type="ECO:0000256" key="1">
    <source>
        <dbReference type="ARBA" id="ARBA00004651"/>
    </source>
</evidence>
<dbReference type="PANTHER" id="PTHR30588:SF0">
    <property type="entry name" value="BRANCHED-CHAIN AMINO ACID PERMEASE BRNQ"/>
    <property type="match status" value="1"/>
</dbReference>
<keyword evidence="7 9" id="KW-1133">Transmembrane helix</keyword>
<comment type="function">
    <text evidence="9">Component of the transport system for branched-chain amino acids.</text>
</comment>
<evidence type="ECO:0000313" key="12">
    <source>
        <dbReference type="Proteomes" id="UP000054735"/>
    </source>
</evidence>
<feature type="transmembrane region" description="Helical" evidence="9">
    <location>
        <begin position="38"/>
        <end position="60"/>
    </location>
</feature>
<dbReference type="EMBL" id="LNXT01000044">
    <property type="protein sequence ID" value="KTC68718.1"/>
    <property type="molecule type" value="Genomic_DNA"/>
</dbReference>
<feature type="transmembrane region" description="Helical" evidence="9">
    <location>
        <begin position="270"/>
        <end position="294"/>
    </location>
</feature>
<reference evidence="10 12" key="1">
    <citation type="submission" date="2015-11" db="EMBL/GenBank/DDBJ databases">
        <title>Genomic analysis of 38 Legionella species identifies large and diverse effector repertoires.</title>
        <authorList>
            <person name="Burstein D."/>
            <person name="Amaro F."/>
            <person name="Zusman T."/>
            <person name="Lifshitz Z."/>
            <person name="Cohen O."/>
            <person name="Gilbert J.A."/>
            <person name="Pupko T."/>
            <person name="Shuman H.A."/>
            <person name="Segal G."/>
        </authorList>
    </citation>
    <scope>NUCLEOTIDE SEQUENCE [LARGE SCALE GENOMIC DNA]</scope>
    <source>
        <strain evidence="10 12">CDC#1407-AL-14</strain>
    </source>
</reference>
<proteinExistence type="inferred from homology"/>
<evidence type="ECO:0000256" key="2">
    <source>
        <dbReference type="ARBA" id="ARBA00008540"/>
    </source>
</evidence>
<name>A0A378I6C7_9GAMM</name>
<evidence type="ECO:0000313" key="10">
    <source>
        <dbReference type="EMBL" id="KTC68718.1"/>
    </source>
</evidence>
<protein>
    <recommendedName>
        <fullName evidence="9">Branched-chain amino acid transport system carrier protein</fullName>
    </recommendedName>
</protein>
<comment type="caution">
    <text evidence="9">Lacks conserved residue(s) required for the propagation of feature annotation.</text>
</comment>
<dbReference type="RefSeq" id="WP_058524264.1">
    <property type="nucleotide sequence ID" value="NZ_CAAAHV010000015.1"/>
</dbReference>
<keyword evidence="3 9" id="KW-0813">Transport</keyword>
<reference evidence="11 13" key="2">
    <citation type="submission" date="2018-06" db="EMBL/GenBank/DDBJ databases">
        <authorList>
            <consortium name="Pathogen Informatics"/>
            <person name="Doyle S."/>
        </authorList>
    </citation>
    <scope>NUCLEOTIDE SEQUENCE [LARGE SCALE GENOMIC DNA]</scope>
    <source>
        <strain evidence="11 13">NCTC12437</strain>
    </source>
</reference>
<dbReference type="Proteomes" id="UP000054735">
    <property type="component" value="Unassembled WGS sequence"/>
</dbReference>
<comment type="similarity">
    <text evidence="2 9">Belongs to the branched chain amino acid transporter family.</text>
</comment>
<dbReference type="AlphaFoldDB" id="A0A378I6C7"/>
<sequence>MQNYKSIFIYGFAIFVMFFGSGNLVFPLQIGFAGENNWLLGFAGLLLTGIFLPLMGLFVIKLYQGSYQRFFSEAGKTAGVLLPLIMLALLGSFGVVPRCITVAYGSVNFLFPQISLLPFSLIFCLITFFFCLNDRVMVKLLGKWMSPVLLLTLIALIGIAIWKSPETGGDIAGAKAFSNGFVTGYQTMDLFASFFFSALIFQQIQQQFPNASSREILRFAIKPSIIGAGLLAIIYLGLVYLGAHYANLIGNISPELMLPAIASTAMGDKATLFMGITMFFSCLTTAVALNNLFARYLSTLFRQEEKFPLFLCFTSLTAFAVSLLDFKGIAAFLAPILQLTYPAVIVLTALCLLLRGRQRVKMLVFYLITALVGGLASLHLVNIG</sequence>
<evidence type="ECO:0000256" key="9">
    <source>
        <dbReference type="RuleBase" id="RU362122"/>
    </source>
</evidence>
<evidence type="ECO:0000256" key="3">
    <source>
        <dbReference type="ARBA" id="ARBA00022448"/>
    </source>
</evidence>
<gene>
    <name evidence="11" type="primary">brnQ</name>
    <name evidence="10" type="ORF">Lbir_2251</name>
    <name evidence="11" type="ORF">NCTC12437_00049</name>
</gene>
<feature type="transmembrane region" description="Helical" evidence="9">
    <location>
        <begin position="80"/>
        <end position="104"/>
    </location>
</feature>
<keyword evidence="6 9" id="KW-0029">Amino-acid transport</keyword>
<dbReference type="GO" id="GO:0005886">
    <property type="term" value="C:plasma membrane"/>
    <property type="evidence" value="ECO:0007669"/>
    <property type="project" value="UniProtKB-SubCell"/>
</dbReference>
<keyword evidence="8 9" id="KW-0472">Membrane</keyword>
<feature type="transmembrane region" description="Helical" evidence="9">
    <location>
        <begin position="306"/>
        <end position="324"/>
    </location>
</feature>
<evidence type="ECO:0000256" key="5">
    <source>
        <dbReference type="ARBA" id="ARBA00022692"/>
    </source>
</evidence>
<dbReference type="GO" id="GO:0005304">
    <property type="term" value="F:L-valine transmembrane transporter activity"/>
    <property type="evidence" value="ECO:0007669"/>
    <property type="project" value="TreeGrafter"/>
</dbReference>
<feature type="transmembrane region" description="Helical" evidence="9">
    <location>
        <begin position="330"/>
        <end position="354"/>
    </location>
</feature>
<evidence type="ECO:0000256" key="7">
    <source>
        <dbReference type="ARBA" id="ARBA00022989"/>
    </source>
</evidence>
<dbReference type="GO" id="GO:0015190">
    <property type="term" value="F:L-leucine transmembrane transporter activity"/>
    <property type="evidence" value="ECO:0007669"/>
    <property type="project" value="TreeGrafter"/>
</dbReference>
<dbReference type="GO" id="GO:0015188">
    <property type="term" value="F:L-isoleucine transmembrane transporter activity"/>
    <property type="evidence" value="ECO:0007669"/>
    <property type="project" value="TreeGrafter"/>
</dbReference>
<evidence type="ECO:0000313" key="13">
    <source>
        <dbReference type="Proteomes" id="UP000255066"/>
    </source>
</evidence>
<evidence type="ECO:0000256" key="8">
    <source>
        <dbReference type="ARBA" id="ARBA00023136"/>
    </source>
</evidence>
<feature type="transmembrane region" description="Helical" evidence="9">
    <location>
        <begin position="225"/>
        <end position="250"/>
    </location>
</feature>
<dbReference type="Pfam" id="PF05525">
    <property type="entry name" value="Branch_AA_trans"/>
    <property type="match status" value="1"/>
</dbReference>
<organism evidence="11 13">
    <name type="scientific">Legionella birminghamensis</name>
    <dbReference type="NCBI Taxonomy" id="28083"/>
    <lineage>
        <taxon>Bacteria</taxon>
        <taxon>Pseudomonadati</taxon>
        <taxon>Pseudomonadota</taxon>
        <taxon>Gammaproteobacteria</taxon>
        <taxon>Legionellales</taxon>
        <taxon>Legionellaceae</taxon>
        <taxon>Legionella</taxon>
    </lineage>
</organism>
<dbReference type="InterPro" id="IPR004685">
    <property type="entry name" value="Brnchd-chn_aa_trnsp_Livcs"/>
</dbReference>
<feature type="transmembrane region" description="Helical" evidence="9">
    <location>
        <begin position="182"/>
        <end position="204"/>
    </location>
</feature>
<keyword evidence="12" id="KW-1185">Reference proteome</keyword>